<dbReference type="AlphaFoldDB" id="A0A0C3J9B2"/>
<reference evidence="2" key="2">
    <citation type="submission" date="2015-01" db="EMBL/GenBank/DDBJ databases">
        <title>Evolutionary Origins and Diversification of the Mycorrhizal Mutualists.</title>
        <authorList>
            <consortium name="DOE Joint Genome Institute"/>
            <consortium name="Mycorrhizal Genomics Consortium"/>
            <person name="Kohler A."/>
            <person name="Kuo A."/>
            <person name="Nagy L.G."/>
            <person name="Floudas D."/>
            <person name="Copeland A."/>
            <person name="Barry K.W."/>
            <person name="Cichocki N."/>
            <person name="Veneault-Fourrey C."/>
            <person name="LaButti K."/>
            <person name="Lindquist E.A."/>
            <person name="Lipzen A."/>
            <person name="Lundell T."/>
            <person name="Morin E."/>
            <person name="Murat C."/>
            <person name="Riley R."/>
            <person name="Ohm R."/>
            <person name="Sun H."/>
            <person name="Tunlid A."/>
            <person name="Henrissat B."/>
            <person name="Grigoriev I.V."/>
            <person name="Hibbett D.S."/>
            <person name="Martin F."/>
        </authorList>
    </citation>
    <scope>NUCLEOTIDE SEQUENCE [LARGE SCALE GENOMIC DNA]</scope>
    <source>
        <strain evidence="2">Marx 270</strain>
    </source>
</reference>
<dbReference type="STRING" id="870435.A0A0C3J9B2"/>
<sequence>VLYDVSYGVLMQLYVGTFPDAVNLRGKPSSPVFDPISNARTDTQDPQLGKELWAWLEDQVEGL</sequence>
<proteinExistence type="predicted"/>
<evidence type="ECO:0000313" key="2">
    <source>
        <dbReference type="Proteomes" id="UP000054217"/>
    </source>
</evidence>
<keyword evidence="2" id="KW-1185">Reference proteome</keyword>
<gene>
    <name evidence="1" type="ORF">M404DRAFT_140518</name>
</gene>
<organism evidence="1 2">
    <name type="scientific">Pisolithus tinctorius Marx 270</name>
    <dbReference type="NCBI Taxonomy" id="870435"/>
    <lineage>
        <taxon>Eukaryota</taxon>
        <taxon>Fungi</taxon>
        <taxon>Dikarya</taxon>
        <taxon>Basidiomycota</taxon>
        <taxon>Agaricomycotina</taxon>
        <taxon>Agaricomycetes</taxon>
        <taxon>Agaricomycetidae</taxon>
        <taxon>Boletales</taxon>
        <taxon>Sclerodermatineae</taxon>
        <taxon>Pisolithaceae</taxon>
        <taxon>Pisolithus</taxon>
    </lineage>
</organism>
<feature type="non-terminal residue" evidence="1">
    <location>
        <position position="1"/>
    </location>
</feature>
<dbReference type="Proteomes" id="UP000054217">
    <property type="component" value="Unassembled WGS sequence"/>
</dbReference>
<evidence type="ECO:0000313" key="1">
    <source>
        <dbReference type="EMBL" id="KIO05633.1"/>
    </source>
</evidence>
<protein>
    <submittedName>
        <fullName evidence="1">Uncharacterized protein</fullName>
    </submittedName>
</protein>
<accession>A0A0C3J9B2</accession>
<reference evidence="1 2" key="1">
    <citation type="submission" date="2014-04" db="EMBL/GenBank/DDBJ databases">
        <authorList>
            <consortium name="DOE Joint Genome Institute"/>
            <person name="Kuo A."/>
            <person name="Kohler A."/>
            <person name="Costa M.D."/>
            <person name="Nagy L.G."/>
            <person name="Floudas D."/>
            <person name="Copeland A."/>
            <person name="Barry K.W."/>
            <person name="Cichocki N."/>
            <person name="Veneault-Fourrey C."/>
            <person name="LaButti K."/>
            <person name="Lindquist E.A."/>
            <person name="Lipzen A."/>
            <person name="Lundell T."/>
            <person name="Morin E."/>
            <person name="Murat C."/>
            <person name="Sun H."/>
            <person name="Tunlid A."/>
            <person name="Henrissat B."/>
            <person name="Grigoriev I.V."/>
            <person name="Hibbett D.S."/>
            <person name="Martin F."/>
            <person name="Nordberg H.P."/>
            <person name="Cantor M.N."/>
            <person name="Hua S.X."/>
        </authorList>
    </citation>
    <scope>NUCLEOTIDE SEQUENCE [LARGE SCALE GENOMIC DNA]</scope>
    <source>
        <strain evidence="1 2">Marx 270</strain>
    </source>
</reference>
<dbReference type="InParanoid" id="A0A0C3J9B2"/>
<dbReference type="HOGENOM" id="CLU_206110_0_0_1"/>
<name>A0A0C3J9B2_PISTI</name>
<dbReference type="OrthoDB" id="191139at2759"/>
<dbReference type="EMBL" id="KN831966">
    <property type="protein sequence ID" value="KIO05633.1"/>
    <property type="molecule type" value="Genomic_DNA"/>
</dbReference>